<feature type="transmembrane region" description="Helical" evidence="16">
    <location>
        <begin position="438"/>
        <end position="463"/>
    </location>
</feature>
<evidence type="ECO:0000256" key="8">
    <source>
        <dbReference type="ARBA" id="ARBA00022692"/>
    </source>
</evidence>
<accession>A0A8H5Z101</accession>
<keyword evidence="8 16" id="KW-0812">Transmembrane</keyword>
<feature type="transmembrane region" description="Helical" evidence="16">
    <location>
        <begin position="296"/>
        <end position="313"/>
    </location>
</feature>
<dbReference type="EMBL" id="JAAOAN010000081">
    <property type="protein sequence ID" value="KAF5722765.1"/>
    <property type="molecule type" value="Genomic_DNA"/>
</dbReference>
<feature type="transmembrane region" description="Helical" evidence="16">
    <location>
        <begin position="267"/>
        <end position="284"/>
    </location>
</feature>
<evidence type="ECO:0000256" key="5">
    <source>
        <dbReference type="ARBA" id="ARBA00018512"/>
    </source>
</evidence>
<evidence type="ECO:0000256" key="10">
    <source>
        <dbReference type="ARBA" id="ARBA00022989"/>
    </source>
</evidence>
<feature type="transmembrane region" description="Helical" evidence="16">
    <location>
        <begin position="524"/>
        <end position="551"/>
    </location>
</feature>
<dbReference type="UniPathway" id="UPA00378"/>
<keyword evidence="7 17" id="KW-0808">Transferase</keyword>
<dbReference type="GO" id="GO:0005789">
    <property type="term" value="C:endoplasmic reticulum membrane"/>
    <property type="evidence" value="ECO:0007669"/>
    <property type="project" value="UniProtKB-SubCell"/>
</dbReference>
<comment type="pathway">
    <text evidence="2">Protein modification; protein glycosylation.</text>
</comment>
<evidence type="ECO:0000256" key="6">
    <source>
        <dbReference type="ARBA" id="ARBA00022676"/>
    </source>
</evidence>
<keyword evidence="18" id="KW-1185">Reference proteome</keyword>
<proteinExistence type="inferred from homology"/>
<evidence type="ECO:0000256" key="7">
    <source>
        <dbReference type="ARBA" id="ARBA00022679"/>
    </source>
</evidence>
<dbReference type="AlphaFoldDB" id="A0A8H5Z101"/>
<comment type="similarity">
    <text evidence="3">Belongs to the ALG10 glucosyltransferase family.</text>
</comment>
<dbReference type="Pfam" id="PF04922">
    <property type="entry name" value="DIE2_ALG10"/>
    <property type="match status" value="1"/>
</dbReference>
<evidence type="ECO:0000256" key="11">
    <source>
        <dbReference type="ARBA" id="ARBA00023136"/>
    </source>
</evidence>
<dbReference type="GO" id="GO:0005739">
    <property type="term" value="C:mitochondrion"/>
    <property type="evidence" value="ECO:0007669"/>
    <property type="project" value="GOC"/>
</dbReference>
<reference evidence="17 18" key="1">
    <citation type="submission" date="2020-05" db="EMBL/GenBank/DDBJ databases">
        <title>Identification and distribution of gene clusters putatively required for synthesis of sphingolipid metabolism inhibitors in phylogenetically diverse species of the filamentous fungus Fusarium.</title>
        <authorList>
            <person name="Kim H.-S."/>
            <person name="Busman M."/>
            <person name="Brown D.W."/>
            <person name="Divon H."/>
            <person name="Uhlig S."/>
            <person name="Proctor R.H."/>
        </authorList>
    </citation>
    <scope>NUCLEOTIDE SEQUENCE [LARGE SCALE GENOMIC DNA]</scope>
    <source>
        <strain evidence="17 18">NRRL 66235</strain>
    </source>
</reference>
<keyword evidence="9" id="KW-0256">Endoplasmic reticulum</keyword>
<dbReference type="GO" id="GO:0006122">
    <property type="term" value="P:mitochondrial electron transport, ubiquinol to cytochrome c"/>
    <property type="evidence" value="ECO:0007669"/>
    <property type="project" value="InterPro"/>
</dbReference>
<evidence type="ECO:0000313" key="18">
    <source>
        <dbReference type="Proteomes" id="UP000544331"/>
    </source>
</evidence>
<feature type="transmembrane region" description="Helical" evidence="16">
    <location>
        <begin position="204"/>
        <end position="223"/>
    </location>
</feature>
<dbReference type="InterPro" id="IPR019182">
    <property type="entry name" value="Cytochrome_b-c1_su10_fun"/>
</dbReference>
<feature type="transmembrane region" description="Helical" evidence="16">
    <location>
        <begin position="41"/>
        <end position="59"/>
    </location>
</feature>
<feature type="transmembrane region" description="Helical" evidence="16">
    <location>
        <begin position="376"/>
        <end position="393"/>
    </location>
</feature>
<keyword evidence="6" id="KW-0328">Glycosyltransferase</keyword>
<dbReference type="InterPro" id="IPR016900">
    <property type="entry name" value="Alg10"/>
</dbReference>
<name>A0A8H5Z101_9HYPO</name>
<feature type="transmembrane region" description="Helical" evidence="16">
    <location>
        <begin position="400"/>
        <end position="418"/>
    </location>
</feature>
<evidence type="ECO:0000256" key="13">
    <source>
        <dbReference type="ARBA" id="ARBA00044727"/>
    </source>
</evidence>
<keyword evidence="11 16" id="KW-0472">Membrane</keyword>
<comment type="caution">
    <text evidence="17">The sequence shown here is derived from an EMBL/GenBank/DDBJ whole genome shotgun (WGS) entry which is preliminary data.</text>
</comment>
<evidence type="ECO:0000256" key="9">
    <source>
        <dbReference type="ARBA" id="ARBA00022824"/>
    </source>
</evidence>
<comment type="catalytic activity">
    <reaction evidence="14">
        <text>an alpha-D-Glc-(1-&gt;3)-alpha-D-Glc-(1-&gt;3)-alpha-D-Man-(1-&gt;2)-alpha-D-Man-(1-&gt;2)-alpha-D-Man-(1-&gt;3)-[alpha-D-Man-(1-&gt;2)-alpha-D-Man-(1-&gt;3)-[alpha-D-Man-(1-&gt;2)-alpha-D-Man-(1-&gt;6)]-alpha-D-Man-(1-&gt;6)]-beta-D-Man-(1-&gt;4)-beta-D-GlcNAc-(1-&gt;4)-alpha-D-GlcNAc-diphospho-di-trans,poly-cis-dolichol + a di-trans,poly-cis-dolichyl beta-D-glucosyl phosphate = a alpha-D-Glc-(1-&gt;2)-alpha-D-Glc-(1-&gt;3)-alpha-D-Glc-(1-&gt;3)-alpha-D-Man-(1-&gt;2)-alpha-D-Man-(1-&gt;2)-alpha-D-Man-(1-&gt;3)-[alpha-D-Man-(1-&gt;2)-alpha-D-Man-(1-&gt;3)-[alpha-D-Man-(1-&gt;2)-alpha-D-Man-(1-&gt;6)]-alpha-D-Man-(1-&gt;6)]-beta-D-Man-(1-&gt;4)-beta-D-GlcNAc-(1-&gt;4)-alpha-D-GlcNAc-diphospho-di-trans,poly-cis-dolichol + a di-trans,poly-cis-dolichyl phosphate + H(+)</text>
        <dbReference type="Rhea" id="RHEA:29543"/>
        <dbReference type="Rhea" id="RHEA-COMP:19498"/>
        <dbReference type="Rhea" id="RHEA-COMP:19502"/>
        <dbReference type="Rhea" id="RHEA-COMP:19512"/>
        <dbReference type="Rhea" id="RHEA-COMP:19522"/>
        <dbReference type="ChEBI" id="CHEBI:15378"/>
        <dbReference type="ChEBI" id="CHEBI:57525"/>
        <dbReference type="ChEBI" id="CHEBI:57683"/>
        <dbReference type="ChEBI" id="CHEBI:132522"/>
        <dbReference type="ChEBI" id="CHEBI:132523"/>
        <dbReference type="EC" id="2.4.1.256"/>
    </reaction>
    <physiologicalReaction direction="left-to-right" evidence="14">
        <dbReference type="Rhea" id="RHEA:29544"/>
    </physiologicalReaction>
</comment>
<dbReference type="Pfam" id="PF09796">
    <property type="entry name" value="QCR10"/>
    <property type="match status" value="1"/>
</dbReference>
<protein>
    <recommendedName>
        <fullName evidence="5">Dol-P-Glc:Glc(2)Man(9)GlcNAc(2)-PP-Dol alpha-1,2-glucosyltransferase</fullName>
        <ecNumber evidence="4">2.4.1.256</ecNumber>
    </recommendedName>
    <alternativeName>
        <fullName evidence="12">Asparagine-linked glycosylation protein 10</fullName>
    </alternativeName>
</protein>
<comment type="subcellular location">
    <subcellularLocation>
        <location evidence="1">Endoplasmic reticulum membrane</location>
        <topology evidence="1">Multi-pass membrane protein</topology>
    </subcellularLocation>
</comment>
<evidence type="ECO:0000256" key="2">
    <source>
        <dbReference type="ARBA" id="ARBA00004922"/>
    </source>
</evidence>
<feature type="transmembrane region" description="Helical" evidence="16">
    <location>
        <begin position="123"/>
        <end position="143"/>
    </location>
</feature>
<sequence length="800" mass="90898">MVSYTPIRMSEFKSNYGPKYHPQPNIAGITPQAAFRIGSRLAMYGPPAAVAVLLFANGIPRVQRDILQKIPFLGNYFRKEIHPADNMELSQGYKTVAAYIVALPLFVWRFKNSSGPNSRLGDFFFYFLSVASVSWLYIVSALVPEPYLDEVFHIPQAQKYCQGRFQEWDDKITTPPGLYLLSLITPGVVRRSTSASGYFCDVRSLRATNVVVLVILAILVLKCRREIEARLYEAHTSARLRNTSQYAVHTALNVALFPLLYFFSGLYYTDVASTAAVLVAYLNHLKRIGRDRSSTLNDLTTILLGIVTLFFRQTNVFWVVVYMGGLEAVHAVKTLRPEQVDQPVILTLFEQIKYFAWRYSLGDIHDPPLHMMWPDDMLFCVLSLGIAAICNPIRIIKQIWPYVAVLISFGGFVAWNGGVVLGDKSNHVATIHLPQMLYIWPFFAFFSLPLLVPYALPVINMILRILPRARSPTSTSKPASEAETSAKPAPFSFGKSRRSGSSKKASTTGSSDRKYPRLSKPLEIASFIFGIKLILWPLYLLATIVLSLAIIRYNTIIHPFTLADNRHYMFYIFRYTIRRASWIRYALVVPYTLSRWMTWGTIAGCSRFFTIHVRACSVYGDGTENPPFLSHPMVTNVGFSPRQTHAAFPAEITENSQDTSKDQELSKALEDDPLLASVIPASTSTGLIFLLATTLSLMTAPLVEPRYFIIPWVMWRLLVPAWRLHDHDYHGGVTSRLSNYPKIRSLFEFFQNYDLRLIIETFWFIAINAATVYIFLTKPYIWKAEDGTVLDDGRLQRFMW</sequence>
<evidence type="ECO:0000256" key="4">
    <source>
        <dbReference type="ARBA" id="ARBA00011967"/>
    </source>
</evidence>
<dbReference type="EC" id="2.4.1.256" evidence="4"/>
<evidence type="ECO:0000256" key="16">
    <source>
        <dbReference type="SAM" id="Phobius"/>
    </source>
</evidence>
<evidence type="ECO:0000313" key="17">
    <source>
        <dbReference type="EMBL" id="KAF5722765.1"/>
    </source>
</evidence>
<dbReference type="PANTHER" id="PTHR12989">
    <property type="entry name" value="ALPHA-1,2-GLUCOSYLTRANSFERASE ALG10"/>
    <property type="match status" value="1"/>
</dbReference>
<dbReference type="OrthoDB" id="4769at2759"/>
<evidence type="ECO:0000256" key="14">
    <source>
        <dbReference type="ARBA" id="ARBA00048064"/>
    </source>
</evidence>
<evidence type="ECO:0000256" key="1">
    <source>
        <dbReference type="ARBA" id="ARBA00004477"/>
    </source>
</evidence>
<feature type="transmembrane region" description="Helical" evidence="16">
    <location>
        <begin position="92"/>
        <end position="111"/>
    </location>
</feature>
<dbReference type="GO" id="GO:0006488">
    <property type="term" value="P:dolichol-linked oligosaccharide biosynthetic process"/>
    <property type="evidence" value="ECO:0007669"/>
    <property type="project" value="InterPro"/>
</dbReference>
<organism evidence="17 18">
    <name type="scientific">Fusarium mundagurra</name>
    <dbReference type="NCBI Taxonomy" id="1567541"/>
    <lineage>
        <taxon>Eukaryota</taxon>
        <taxon>Fungi</taxon>
        <taxon>Dikarya</taxon>
        <taxon>Ascomycota</taxon>
        <taxon>Pezizomycotina</taxon>
        <taxon>Sordariomycetes</taxon>
        <taxon>Hypocreomycetidae</taxon>
        <taxon>Hypocreales</taxon>
        <taxon>Nectriaceae</taxon>
        <taxon>Fusarium</taxon>
        <taxon>Fusarium fujikuroi species complex</taxon>
    </lineage>
</organism>
<dbReference type="GO" id="GO:0106073">
    <property type="term" value="F:dolichyl pyrophosphate Glc2Man9GlcNAc2 alpha-1,2-glucosyltransferase activity"/>
    <property type="evidence" value="ECO:0007669"/>
    <property type="project" value="UniProtKB-EC"/>
</dbReference>
<dbReference type="Proteomes" id="UP000544331">
    <property type="component" value="Unassembled WGS sequence"/>
</dbReference>
<gene>
    <name evidence="17" type="ORF">FMUND_2414</name>
</gene>
<dbReference type="PANTHER" id="PTHR12989:SF10">
    <property type="entry name" value="DOL-P-GLC:GLC(2)MAN(9)GLCNAC(2)-PP-DOL ALPHA-1,2-GLUCOSYLTRANSFERASE-RELATED"/>
    <property type="match status" value="1"/>
</dbReference>
<evidence type="ECO:0000256" key="15">
    <source>
        <dbReference type="SAM" id="MobiDB-lite"/>
    </source>
</evidence>
<feature type="transmembrane region" description="Helical" evidence="16">
    <location>
        <begin position="757"/>
        <end position="776"/>
    </location>
</feature>
<feature type="region of interest" description="Disordered" evidence="15">
    <location>
        <begin position="471"/>
        <end position="515"/>
    </location>
</feature>
<evidence type="ECO:0000256" key="3">
    <source>
        <dbReference type="ARBA" id="ARBA00010600"/>
    </source>
</evidence>
<comment type="function">
    <text evidence="13">Dol-P-Glc:Glc(2)Man(9)GlcNAc(2)-PP-Dol alpha-1,2-glucosyltransferase that operates in the biosynthetic pathway of dolichol-linked oligosaccharides, the glycan precursors employed in protein asparagine (N)-glycosylation. The assembly of dolichol-linked oligosaccharides begins on the cytosolic side of the endoplasmic reticulum membrane and finishes in its lumen. The sequential addition of sugars to dolichol pyrophosphate produces dolichol-linked oligosaccharides containing fourteen sugars, including two GlcNAcs, nine mannoses and three glucoses. Once assembled, the oligosaccharide is transferred from the lipid to nascent proteins by oligosaccharyltransferases. In the lumen of the endoplasmic reticulum, adds the third and last glucose residue from dolichyl phosphate glucose (Dol-P-Glc) onto the lipid-linked oligosaccharide intermediate Glc(2)Man(9)GlcNAc(2)-PP-Dol to produce Glc(3)Man(9)GlcNAc(2)-PP-Dol.</text>
</comment>
<keyword evidence="10 16" id="KW-1133">Transmembrane helix</keyword>
<evidence type="ECO:0000256" key="12">
    <source>
        <dbReference type="ARBA" id="ARBA00032069"/>
    </source>
</evidence>